<keyword evidence="2" id="KW-1185">Reference proteome</keyword>
<dbReference type="Proteomes" id="UP001317629">
    <property type="component" value="Plasmid pSS37A-Re-2"/>
</dbReference>
<keyword evidence="1" id="KW-0614">Plasmid</keyword>
<organism evidence="1 2">
    <name type="scientific">Methylocystis iwaonis</name>
    <dbReference type="NCBI Taxonomy" id="2885079"/>
    <lineage>
        <taxon>Bacteria</taxon>
        <taxon>Pseudomonadati</taxon>
        <taxon>Pseudomonadota</taxon>
        <taxon>Alphaproteobacteria</taxon>
        <taxon>Hyphomicrobiales</taxon>
        <taxon>Methylocystaceae</taxon>
        <taxon>Methylocystis</taxon>
    </lineage>
</organism>
<accession>A0ABM8EEQ3</accession>
<evidence type="ECO:0008006" key="3">
    <source>
        <dbReference type="Google" id="ProtNLM"/>
    </source>
</evidence>
<proteinExistence type="predicted"/>
<reference evidence="1 2" key="1">
    <citation type="journal article" date="2023" name="Int. J. Syst. Evol. Microbiol.">
        <title>Methylocystis iwaonis sp. nov., a type II methane-oxidizing bacterium from surface soil of a rice paddy field in Japan, and emended description of the genus Methylocystis (ex Whittenbury et al. 1970) Bowman et al. 1993.</title>
        <authorList>
            <person name="Kaise H."/>
            <person name="Sawadogo J.B."/>
            <person name="Alam M.S."/>
            <person name="Ueno C."/>
            <person name="Dianou D."/>
            <person name="Shinjo R."/>
            <person name="Asakawa S."/>
        </authorList>
    </citation>
    <scope>NUCLEOTIDE SEQUENCE [LARGE SCALE GENOMIC DNA]</scope>
    <source>
        <strain evidence="1 2">SS37A-Re</strain>
    </source>
</reference>
<name>A0ABM8EEQ3_9HYPH</name>
<protein>
    <recommendedName>
        <fullName evidence="3">DUF3644 domain-containing protein</fullName>
    </recommendedName>
</protein>
<evidence type="ECO:0000313" key="2">
    <source>
        <dbReference type="Proteomes" id="UP001317629"/>
    </source>
</evidence>
<sequence>MVALKHSEMRILDDALAMGSGYVLNFSDRTFAEFFDDEFGITIYCEKYSFNGRSKAKHMRAFVATEDEYTVARVLRRVWEHRESITLYSQTSNHEAIKRRFFDLLARIESAASAPSTDAIDRFVRDETLEELVASIQRDIAANKPAPALDRLHTYCMKKFGHLLDVHGITWERQEPLHSRAGKYAKALEATYPLHDASRQIIKRVLSQTLREVETRDSPLEAYAARA</sequence>
<dbReference type="EMBL" id="AP027144">
    <property type="protein sequence ID" value="BDV36535.1"/>
    <property type="molecule type" value="Genomic_DNA"/>
</dbReference>
<evidence type="ECO:0000313" key="1">
    <source>
        <dbReference type="EMBL" id="BDV36535.1"/>
    </source>
</evidence>
<gene>
    <name evidence="1" type="ORF">SS37A_40650</name>
</gene>
<geneLocation type="plasmid" evidence="1 2">
    <name>pSS37A-Re-2</name>
</geneLocation>